<keyword evidence="1 2" id="KW-0408">Iron</keyword>
<keyword evidence="4" id="KW-1185">Reference proteome</keyword>
<comment type="function">
    <text evidence="2">Could be a mediator in iron transactions between iron acquisition and iron-requiring processes, such as synthesis and/or repair of Fe-S clusters in biosynthetic enzymes.</text>
</comment>
<organism evidence="3 4">
    <name type="scientific">Psychrobacter sanguinis</name>
    <dbReference type="NCBI Taxonomy" id="861445"/>
    <lineage>
        <taxon>Bacteria</taxon>
        <taxon>Pseudomonadati</taxon>
        <taxon>Pseudomonadota</taxon>
        <taxon>Gammaproteobacteria</taxon>
        <taxon>Moraxellales</taxon>
        <taxon>Moraxellaceae</taxon>
        <taxon>Psychrobacter</taxon>
    </lineage>
</organism>
<comment type="caution">
    <text evidence="3">The sequence shown here is derived from an EMBL/GenBank/DDBJ whole genome shotgun (WGS) entry which is preliminary data.</text>
</comment>
<comment type="similarity">
    <text evidence="2">Belongs to the Fe(2+)-trafficking protein family.</text>
</comment>
<dbReference type="HAMAP" id="MF_00686">
    <property type="entry name" value="Fe_traffic_YggX"/>
    <property type="match status" value="1"/>
</dbReference>
<dbReference type="PIRSF" id="PIRSF029827">
    <property type="entry name" value="Fe_traffic_YggX"/>
    <property type="match status" value="1"/>
</dbReference>
<evidence type="ECO:0000313" key="4">
    <source>
        <dbReference type="Proteomes" id="UP000442109"/>
    </source>
</evidence>
<dbReference type="Pfam" id="PF04362">
    <property type="entry name" value="Iron_traffic"/>
    <property type="match status" value="1"/>
</dbReference>
<dbReference type="PANTHER" id="PTHR36965:SF1">
    <property type="entry name" value="FE(2+)-TRAFFICKING PROTEIN-RELATED"/>
    <property type="match status" value="1"/>
</dbReference>
<reference evidence="3 4" key="1">
    <citation type="journal article" date="2019" name="PLoS ONE">
        <title>Pup mortality in New Zealand sea lions (Phocarctos hookeri) at Enderby Island, Auckland Islands, 2013-18.</title>
        <authorList>
            <person name="Michael S.A."/>
            <person name="Hayman D.T.S."/>
            <person name="Gray R."/>
            <person name="Zhang J."/>
            <person name="Rogers L."/>
            <person name="Roe W.D."/>
        </authorList>
    </citation>
    <scope>NUCLEOTIDE SEQUENCE [LARGE SCALE GENOMIC DNA]</scope>
    <source>
        <strain evidence="3 4">SM868</strain>
    </source>
</reference>
<dbReference type="SUPFAM" id="SSF111148">
    <property type="entry name" value="YggX-like"/>
    <property type="match status" value="1"/>
</dbReference>
<dbReference type="InterPro" id="IPR007457">
    <property type="entry name" value="Fe_traffick_prot_YggX"/>
</dbReference>
<sequence>MTATFDPKANMVFCRKYQQDLPKMPNPPFPNKKGEELQNTVSKKAWDEWLELQTMLINENHLSMINPEAKKFITEQREKFFDNADYERPQGWTPEGDNK</sequence>
<proteinExistence type="inferred from homology"/>
<evidence type="ECO:0000313" key="3">
    <source>
        <dbReference type="EMBL" id="MUG32631.1"/>
    </source>
</evidence>
<protein>
    <recommendedName>
        <fullName evidence="2">Probable Fe(2+)-trafficking protein</fullName>
    </recommendedName>
</protein>
<dbReference type="NCBIfam" id="NF003817">
    <property type="entry name" value="PRK05408.1"/>
    <property type="match status" value="1"/>
</dbReference>
<dbReference type="GO" id="GO:0005506">
    <property type="term" value="F:iron ion binding"/>
    <property type="evidence" value="ECO:0007669"/>
    <property type="project" value="UniProtKB-UniRule"/>
</dbReference>
<dbReference type="Proteomes" id="UP000442109">
    <property type="component" value="Unassembled WGS sequence"/>
</dbReference>
<dbReference type="InterPro" id="IPR036766">
    <property type="entry name" value="Fe_traffick_prot_YggX_sf"/>
</dbReference>
<dbReference type="GO" id="GO:0034599">
    <property type="term" value="P:cellular response to oxidative stress"/>
    <property type="evidence" value="ECO:0007669"/>
    <property type="project" value="TreeGrafter"/>
</dbReference>
<dbReference type="EMBL" id="WFKQ01000005">
    <property type="protein sequence ID" value="MUG32631.1"/>
    <property type="molecule type" value="Genomic_DNA"/>
</dbReference>
<dbReference type="GO" id="GO:0005829">
    <property type="term" value="C:cytosol"/>
    <property type="evidence" value="ECO:0007669"/>
    <property type="project" value="TreeGrafter"/>
</dbReference>
<dbReference type="RefSeq" id="WP_011961477.1">
    <property type="nucleotide sequence ID" value="NZ_WFKQ01000005.1"/>
</dbReference>
<evidence type="ECO:0000256" key="1">
    <source>
        <dbReference type="ARBA" id="ARBA00023004"/>
    </source>
</evidence>
<gene>
    <name evidence="3" type="ORF">GB996_07450</name>
</gene>
<dbReference type="AlphaFoldDB" id="A0A844M0Z4"/>
<dbReference type="OrthoDB" id="9804318at2"/>
<name>A0A844M0Z4_9GAMM</name>
<dbReference type="PANTHER" id="PTHR36965">
    <property type="entry name" value="FE(2+)-TRAFFICKING PROTEIN-RELATED"/>
    <property type="match status" value="1"/>
</dbReference>
<dbReference type="Gene3D" id="1.10.3880.10">
    <property type="entry name" value="Fe(II) trafficking protein YggX"/>
    <property type="match status" value="1"/>
</dbReference>
<evidence type="ECO:0000256" key="2">
    <source>
        <dbReference type="HAMAP-Rule" id="MF_00686"/>
    </source>
</evidence>
<accession>A0A844M0Z4</accession>